<evidence type="ECO:0000313" key="1">
    <source>
        <dbReference type="EMBL" id="KAE8098671.1"/>
    </source>
</evidence>
<organism evidence="1 2">
    <name type="scientific">Carpinus fangiana</name>
    <dbReference type="NCBI Taxonomy" id="176857"/>
    <lineage>
        <taxon>Eukaryota</taxon>
        <taxon>Viridiplantae</taxon>
        <taxon>Streptophyta</taxon>
        <taxon>Embryophyta</taxon>
        <taxon>Tracheophyta</taxon>
        <taxon>Spermatophyta</taxon>
        <taxon>Magnoliopsida</taxon>
        <taxon>eudicotyledons</taxon>
        <taxon>Gunneridae</taxon>
        <taxon>Pentapetalae</taxon>
        <taxon>rosids</taxon>
        <taxon>fabids</taxon>
        <taxon>Fagales</taxon>
        <taxon>Betulaceae</taxon>
        <taxon>Carpinus</taxon>
    </lineage>
</organism>
<sequence length="93" mass="10311">MPMGEVKLDDEAWSVTHGPRQTRRRGMVGEHDRLGKLEVTGVWEPEYGSTEEGSMNLLGCRPCTEAVAGSLTHDPRMGRLWVGRTEPSLGHSH</sequence>
<protein>
    <submittedName>
        <fullName evidence="1">Uncharacterized protein</fullName>
    </submittedName>
</protein>
<keyword evidence="2" id="KW-1185">Reference proteome</keyword>
<dbReference type="AlphaFoldDB" id="A0A5N6RGZ9"/>
<proteinExistence type="predicted"/>
<evidence type="ECO:0000313" key="2">
    <source>
        <dbReference type="Proteomes" id="UP000327013"/>
    </source>
</evidence>
<dbReference type="Proteomes" id="UP000327013">
    <property type="component" value="Chromosome 7"/>
</dbReference>
<name>A0A5N6RGZ9_9ROSI</name>
<accession>A0A5N6RGZ9</accession>
<gene>
    <name evidence="1" type="ORF">FH972_016715</name>
</gene>
<reference evidence="1 2" key="1">
    <citation type="submission" date="2019-06" db="EMBL/GenBank/DDBJ databases">
        <title>A chromosomal-level reference genome of Carpinus fangiana (Coryloideae, Betulaceae).</title>
        <authorList>
            <person name="Yang X."/>
            <person name="Wang Z."/>
            <person name="Zhang L."/>
            <person name="Hao G."/>
            <person name="Liu J."/>
            <person name="Yang Y."/>
        </authorList>
    </citation>
    <scope>NUCLEOTIDE SEQUENCE [LARGE SCALE GENOMIC DNA]</scope>
    <source>
        <strain evidence="1">Cfa_2016G</strain>
        <tissue evidence="1">Leaf</tissue>
    </source>
</reference>
<dbReference type="EMBL" id="CM017327">
    <property type="protein sequence ID" value="KAE8098671.1"/>
    <property type="molecule type" value="Genomic_DNA"/>
</dbReference>